<accession>A0A914S0I0</accession>
<dbReference type="GO" id="GO:0003838">
    <property type="term" value="F:sterol 24-C-methyltransferase activity"/>
    <property type="evidence" value="ECO:0007669"/>
    <property type="project" value="TreeGrafter"/>
</dbReference>
<evidence type="ECO:0000313" key="5">
    <source>
        <dbReference type="WBParaSite" id="PEQ_0001208301-mRNA-1"/>
    </source>
</evidence>
<evidence type="ECO:0000259" key="3">
    <source>
        <dbReference type="Pfam" id="PF13649"/>
    </source>
</evidence>
<dbReference type="PANTHER" id="PTHR44068">
    <property type="entry name" value="ZGC:194242"/>
    <property type="match status" value="1"/>
</dbReference>
<dbReference type="GO" id="GO:0005783">
    <property type="term" value="C:endoplasmic reticulum"/>
    <property type="evidence" value="ECO:0007669"/>
    <property type="project" value="TreeGrafter"/>
</dbReference>
<feature type="domain" description="Methyltransferase" evidence="3">
    <location>
        <begin position="92"/>
        <end position="166"/>
    </location>
</feature>
<dbReference type="InterPro" id="IPR029063">
    <property type="entry name" value="SAM-dependent_MTases_sf"/>
</dbReference>
<dbReference type="InterPro" id="IPR041698">
    <property type="entry name" value="Methyltransf_25"/>
</dbReference>
<dbReference type="AlphaFoldDB" id="A0A914S0I0"/>
<dbReference type="PANTHER" id="PTHR44068:SF1">
    <property type="entry name" value="HYPOTHETICAL LOC100005854"/>
    <property type="match status" value="1"/>
</dbReference>
<reference evidence="5" key="1">
    <citation type="submission" date="2022-11" db="UniProtKB">
        <authorList>
            <consortium name="WormBaseParasite"/>
        </authorList>
    </citation>
    <scope>IDENTIFICATION</scope>
</reference>
<evidence type="ECO:0000256" key="1">
    <source>
        <dbReference type="ARBA" id="ARBA00022679"/>
    </source>
</evidence>
<name>A0A914S0I0_PAREQ</name>
<evidence type="ECO:0000313" key="4">
    <source>
        <dbReference type="Proteomes" id="UP000887564"/>
    </source>
</evidence>
<dbReference type="SUPFAM" id="SSF53335">
    <property type="entry name" value="S-adenosyl-L-methionine-dependent methyltransferases"/>
    <property type="match status" value="1"/>
</dbReference>
<dbReference type="InterPro" id="IPR050447">
    <property type="entry name" value="Erg6_SMT_methyltransf"/>
</dbReference>
<dbReference type="GO" id="GO:0016126">
    <property type="term" value="P:sterol biosynthetic process"/>
    <property type="evidence" value="ECO:0007669"/>
    <property type="project" value="TreeGrafter"/>
</dbReference>
<dbReference type="Pfam" id="PF13649">
    <property type="entry name" value="Methyltransf_25"/>
    <property type="match status" value="1"/>
</dbReference>
<sequence>MDRDEQLVRPGVNFGDEHERLYAEAKRTSDHSAVTSHYYSVMSALFSIRPHAFFLASIRSVCQEKDPELRFTVVRLAAPPSFSAVDYRRKCVDIGCGIGTVMKDMASTQADLTGVTIAANEASSGNAHFVESGIKNCRIVEGDCHHMPFEESTFDAAYAVSFVYLFRSAVFSLFYLLKETGCNSIS</sequence>
<dbReference type="WBParaSite" id="PEQ_0001208301-mRNA-1">
    <property type="protein sequence ID" value="PEQ_0001208301-mRNA-1"/>
    <property type="gene ID" value="PEQ_0001208301"/>
</dbReference>
<organism evidence="4 5">
    <name type="scientific">Parascaris equorum</name>
    <name type="common">Equine roundworm</name>
    <dbReference type="NCBI Taxonomy" id="6256"/>
    <lineage>
        <taxon>Eukaryota</taxon>
        <taxon>Metazoa</taxon>
        <taxon>Ecdysozoa</taxon>
        <taxon>Nematoda</taxon>
        <taxon>Chromadorea</taxon>
        <taxon>Rhabditida</taxon>
        <taxon>Spirurina</taxon>
        <taxon>Ascaridomorpha</taxon>
        <taxon>Ascaridoidea</taxon>
        <taxon>Ascarididae</taxon>
        <taxon>Parascaris</taxon>
    </lineage>
</organism>
<protein>
    <submittedName>
        <fullName evidence="5">Methyltransferase domain-containing protein</fullName>
    </submittedName>
</protein>
<dbReference type="Proteomes" id="UP000887564">
    <property type="component" value="Unplaced"/>
</dbReference>
<dbReference type="Gene3D" id="3.40.50.150">
    <property type="entry name" value="Vaccinia Virus protein VP39"/>
    <property type="match status" value="1"/>
</dbReference>
<keyword evidence="4" id="KW-1185">Reference proteome</keyword>
<proteinExistence type="inferred from homology"/>
<comment type="similarity">
    <text evidence="2">Belongs to the class I-like SAM-binding methyltransferase superfamily. Erg6/SMT family.</text>
</comment>
<evidence type="ECO:0000256" key="2">
    <source>
        <dbReference type="ARBA" id="ARBA00038188"/>
    </source>
</evidence>
<keyword evidence="1" id="KW-0808">Transferase</keyword>